<dbReference type="InterPro" id="IPR056772">
    <property type="entry name" value="RecA-like_ORC2"/>
</dbReference>
<dbReference type="PANTHER" id="PTHR14052">
    <property type="entry name" value="ORIGIN RECOGNITION COMPLEX SUBUNIT 2"/>
    <property type="match status" value="1"/>
</dbReference>
<comment type="subunit">
    <text evidence="6">Component of the origin recognition complex (ORC).</text>
</comment>
<comment type="similarity">
    <text evidence="2 6">Belongs to the ORC2 family.</text>
</comment>
<dbReference type="InParanoid" id="A0A6P7YQG1"/>
<dbReference type="Pfam" id="PF24882">
    <property type="entry name" value="WHD_ORC2"/>
    <property type="match status" value="1"/>
</dbReference>
<reference evidence="11" key="1">
    <citation type="submission" date="2025-08" db="UniProtKB">
        <authorList>
            <consortium name="RefSeq"/>
        </authorList>
    </citation>
    <scope>IDENTIFICATION</scope>
</reference>
<evidence type="ECO:0000256" key="1">
    <source>
        <dbReference type="ARBA" id="ARBA00004123"/>
    </source>
</evidence>
<dbReference type="KEGG" id="muo:115474245"/>
<evidence type="ECO:0000256" key="3">
    <source>
        <dbReference type="ARBA" id="ARBA00019080"/>
    </source>
</evidence>
<comment type="subcellular location">
    <subcellularLocation>
        <location evidence="1 6">Nucleus</location>
    </subcellularLocation>
</comment>
<feature type="domain" description="Origin recognition complex subunit 2 winged-helix" evidence="9">
    <location>
        <begin position="523"/>
        <end position="582"/>
    </location>
</feature>
<dbReference type="CTD" id="4999"/>
<name>A0A6P7YQG1_9AMPH</name>
<feature type="domain" description="Origin recognition complex subunit 2 RecA-like" evidence="8">
    <location>
        <begin position="306"/>
        <end position="466"/>
    </location>
</feature>
<dbReference type="InterPro" id="IPR007220">
    <property type="entry name" value="ORC2"/>
</dbReference>
<keyword evidence="5 6" id="KW-0539">Nucleus</keyword>
<dbReference type="RefSeq" id="XP_030065490.1">
    <property type="nucleotide sequence ID" value="XM_030209630.1"/>
</dbReference>
<dbReference type="InterPro" id="IPR056773">
    <property type="entry name" value="WHD_ORC2"/>
</dbReference>
<dbReference type="OrthoDB" id="20198at2759"/>
<dbReference type="FunCoup" id="A0A6P7YQG1">
    <property type="interactions" value="3809"/>
</dbReference>
<dbReference type="Proteomes" id="UP000515156">
    <property type="component" value="Chromosome 7"/>
</dbReference>
<dbReference type="GO" id="GO:0005664">
    <property type="term" value="C:nuclear origin of replication recognition complex"/>
    <property type="evidence" value="ECO:0007669"/>
    <property type="project" value="UniProtKB-UniRule"/>
</dbReference>
<evidence type="ECO:0000313" key="10">
    <source>
        <dbReference type="Proteomes" id="UP000515156"/>
    </source>
</evidence>
<evidence type="ECO:0000256" key="6">
    <source>
        <dbReference type="RuleBase" id="RU368084"/>
    </source>
</evidence>
<evidence type="ECO:0000256" key="2">
    <source>
        <dbReference type="ARBA" id="ARBA00007421"/>
    </source>
</evidence>
<protein>
    <recommendedName>
        <fullName evidence="3 6">Origin recognition complex subunit 2</fullName>
    </recommendedName>
</protein>
<dbReference type="GO" id="GO:0006260">
    <property type="term" value="P:DNA replication"/>
    <property type="evidence" value="ECO:0007669"/>
    <property type="project" value="UniProtKB-UniRule"/>
</dbReference>
<dbReference type="GO" id="GO:0003688">
    <property type="term" value="F:DNA replication origin binding"/>
    <property type="evidence" value="ECO:0007669"/>
    <property type="project" value="UniProtKB-UniRule"/>
</dbReference>
<feature type="compositionally biased region" description="Polar residues" evidence="7">
    <location>
        <begin position="149"/>
        <end position="163"/>
    </location>
</feature>
<gene>
    <name evidence="11" type="primary">ORC2</name>
</gene>
<dbReference type="GeneID" id="115474245"/>
<organism evidence="10 11">
    <name type="scientific">Microcaecilia unicolor</name>
    <dbReference type="NCBI Taxonomy" id="1415580"/>
    <lineage>
        <taxon>Eukaryota</taxon>
        <taxon>Metazoa</taxon>
        <taxon>Chordata</taxon>
        <taxon>Craniata</taxon>
        <taxon>Vertebrata</taxon>
        <taxon>Euteleostomi</taxon>
        <taxon>Amphibia</taxon>
        <taxon>Gymnophiona</taxon>
        <taxon>Siphonopidae</taxon>
        <taxon>Microcaecilia</taxon>
    </lineage>
</organism>
<dbReference type="PANTHER" id="PTHR14052:SF0">
    <property type="entry name" value="ORIGIN RECOGNITION COMPLEX SUBUNIT 2"/>
    <property type="match status" value="1"/>
</dbReference>
<sequence>MSVLVPGQSRQPACANREALLVPAVLGMNQRKMPEAGALQVQFVGDEDVLDHIIDKQEGVKIRKDSAQCVLNVKTFVKKREQVSEDEAQEILKEKDYVDVLGTDIQDPLKSGSSASGSEVYTFQTIKRSNKMAQLASELARTPGKHVTFGSTESPQEVISPPQSIKKSLTSKKTPSKGGKNAFVSTTPHRLRKRLTAPDLYSESESEYSASNSEEELAEELDETVEVLEPKAQTKARLTFASNKTPAKRSKRGATSDLVENYFEAHSSSKVLTSDRTLQKLQTPKLDQETLRNLLDKVPPTFSAELNQLNQQYEDQFYKWMLQLQLGFNIVLYGLGSKRNLLEKFRTTMLQDSVHIVINGFFPNISVKSILNTIIEEVLNHTGGFRNPLDQLDFIVKAFKEDPSLEFHLLIHNLDSQMLRGDKSQQILGQLASVPNVHVIASIDHINAPLMWDQSKQSLFNWLWYETTTYNAYVEETSYENSLLVKQTGALVLSSLVHVLRSLTPNARGIFRLLAEYQLANKDNPSYTGLSFQDFYQQCREAFLVNSDLTLRAQLTEFRDHKLIRTKKGSDGVEYLLIPVDFGTLHGFFDMEDKDV</sequence>
<feature type="compositionally biased region" description="Low complexity" evidence="7">
    <location>
        <begin position="199"/>
        <end position="212"/>
    </location>
</feature>
<evidence type="ECO:0000259" key="8">
    <source>
        <dbReference type="Pfam" id="PF04084"/>
    </source>
</evidence>
<evidence type="ECO:0000259" key="9">
    <source>
        <dbReference type="Pfam" id="PF24882"/>
    </source>
</evidence>
<proteinExistence type="inferred from homology"/>
<keyword evidence="4 6" id="KW-0235">DNA replication</keyword>
<comment type="function">
    <text evidence="6">Component of the origin recognition complex (ORC) that binds origins of replication. DNA-binding is ATP-dependent. ORC is required to assemble the pre-replication complex necessary to initiate DNA replication.</text>
</comment>
<feature type="compositionally biased region" description="Low complexity" evidence="7">
    <location>
        <begin position="164"/>
        <end position="180"/>
    </location>
</feature>
<evidence type="ECO:0000256" key="5">
    <source>
        <dbReference type="ARBA" id="ARBA00023242"/>
    </source>
</evidence>
<evidence type="ECO:0000256" key="4">
    <source>
        <dbReference type="ARBA" id="ARBA00022705"/>
    </source>
</evidence>
<evidence type="ECO:0000256" key="7">
    <source>
        <dbReference type="SAM" id="MobiDB-lite"/>
    </source>
</evidence>
<feature type="region of interest" description="Disordered" evidence="7">
    <location>
        <begin position="144"/>
        <end position="219"/>
    </location>
</feature>
<dbReference type="AlphaFoldDB" id="A0A6P7YQG1"/>
<evidence type="ECO:0000313" key="11">
    <source>
        <dbReference type="RefSeq" id="XP_030065490.1"/>
    </source>
</evidence>
<keyword evidence="10" id="KW-1185">Reference proteome</keyword>
<accession>A0A6P7YQG1</accession>
<dbReference type="Pfam" id="PF04084">
    <property type="entry name" value="RecA-like_ORC2"/>
    <property type="match status" value="1"/>
</dbReference>